<reference evidence="3 4" key="1">
    <citation type="submission" date="2021-10" db="EMBL/GenBank/DDBJ databases">
        <title>Draft genome of Aestuariibacter halophilus JC2043.</title>
        <authorList>
            <person name="Emsley S.A."/>
            <person name="Pfannmuller K.M."/>
            <person name="Ushijima B."/>
            <person name="Saw J.H."/>
            <person name="Videau P."/>
        </authorList>
    </citation>
    <scope>NUCLEOTIDE SEQUENCE [LARGE SCALE GENOMIC DNA]</scope>
    <source>
        <strain evidence="3 4">JC2043</strain>
    </source>
</reference>
<gene>
    <name evidence="3" type="ORF">LJ739_00640</name>
</gene>
<dbReference type="InterPro" id="IPR020904">
    <property type="entry name" value="Sc_DH/Rdtase_CS"/>
</dbReference>
<dbReference type="SUPFAM" id="SSF51735">
    <property type="entry name" value="NAD(P)-binding Rossmann-fold domains"/>
    <property type="match status" value="1"/>
</dbReference>
<dbReference type="RefSeq" id="WP_229156666.1">
    <property type="nucleotide sequence ID" value="NZ_JAJEWP010000001.1"/>
</dbReference>
<keyword evidence="2" id="KW-0560">Oxidoreductase</keyword>
<proteinExistence type="inferred from homology"/>
<dbReference type="PANTHER" id="PTHR44196:SF1">
    <property type="entry name" value="DEHYDROGENASE_REDUCTASE SDR FAMILY MEMBER 7B"/>
    <property type="match status" value="1"/>
</dbReference>
<comment type="similarity">
    <text evidence="1">Belongs to the short-chain dehydrogenases/reductases (SDR) family.</text>
</comment>
<dbReference type="InterPro" id="IPR036291">
    <property type="entry name" value="NAD(P)-bd_dom_sf"/>
</dbReference>
<accession>A0ABS8G6B4</accession>
<dbReference type="InterPro" id="IPR002347">
    <property type="entry name" value="SDR_fam"/>
</dbReference>
<dbReference type="PROSITE" id="PS00061">
    <property type="entry name" value="ADH_SHORT"/>
    <property type="match status" value="1"/>
</dbReference>
<dbReference type="Proteomes" id="UP001520878">
    <property type="component" value="Unassembled WGS sequence"/>
</dbReference>
<evidence type="ECO:0000313" key="4">
    <source>
        <dbReference type="Proteomes" id="UP001520878"/>
    </source>
</evidence>
<evidence type="ECO:0000256" key="2">
    <source>
        <dbReference type="ARBA" id="ARBA00023002"/>
    </source>
</evidence>
<dbReference type="EMBL" id="JAJEWP010000001">
    <property type="protein sequence ID" value="MCC2614746.1"/>
    <property type="molecule type" value="Genomic_DNA"/>
</dbReference>
<keyword evidence="4" id="KW-1185">Reference proteome</keyword>
<protein>
    <submittedName>
        <fullName evidence="3">SDR family NAD(P)-dependent oxidoreductase</fullName>
    </submittedName>
</protein>
<dbReference type="Pfam" id="PF00106">
    <property type="entry name" value="adh_short"/>
    <property type="match status" value="1"/>
</dbReference>
<evidence type="ECO:0000313" key="3">
    <source>
        <dbReference type="EMBL" id="MCC2614746.1"/>
    </source>
</evidence>
<evidence type="ECO:0000256" key="1">
    <source>
        <dbReference type="ARBA" id="ARBA00006484"/>
    </source>
</evidence>
<dbReference type="PANTHER" id="PTHR44196">
    <property type="entry name" value="DEHYDROGENASE/REDUCTASE SDR FAMILY MEMBER 7B"/>
    <property type="match status" value="1"/>
</dbReference>
<comment type="caution">
    <text evidence="3">The sequence shown here is derived from an EMBL/GenBank/DDBJ whole genome shotgun (WGS) entry which is preliminary data.</text>
</comment>
<organism evidence="3 4">
    <name type="scientific">Fluctibacter halophilus</name>
    <dbReference type="NCBI Taxonomy" id="226011"/>
    <lineage>
        <taxon>Bacteria</taxon>
        <taxon>Pseudomonadati</taxon>
        <taxon>Pseudomonadota</taxon>
        <taxon>Gammaproteobacteria</taxon>
        <taxon>Alteromonadales</taxon>
        <taxon>Alteromonadaceae</taxon>
        <taxon>Fluctibacter</taxon>
    </lineage>
</organism>
<dbReference type="Gene3D" id="3.40.50.720">
    <property type="entry name" value="NAD(P)-binding Rossmann-like Domain"/>
    <property type="match status" value="1"/>
</dbReference>
<dbReference type="PRINTS" id="PR00081">
    <property type="entry name" value="GDHRDH"/>
</dbReference>
<name>A0ABS8G6B4_9ALTE</name>
<sequence length="239" mass="26241">MKTLLITGATSGIGEALAIEAARRGYQVIGCGRTAEKLAQLHQEHGIETRCFDVNDEQETRQALADCRPDIIVLNAGVCEYVDAHSIDPSLFRRVFETNLFGVVNCLAGLQHALQPGTHLLVVDSMARLLPFTRSQAYGASKAAVHYLTQSLRVDLAASGVKVTSLSPGFVKTPLTDKNDFPMPMRISTQQAVEAILSKIDRDAANRYFPWMFGAILRLLTRLPDRLKVALCQSMRSAQ</sequence>